<proteinExistence type="predicted"/>
<comment type="caution">
    <text evidence="2">The sequence shown here is derived from an EMBL/GenBank/DDBJ whole genome shotgun (WGS) entry which is preliminary data.</text>
</comment>
<dbReference type="EMBL" id="CAXKWB010052060">
    <property type="protein sequence ID" value="CAL4172181.1"/>
    <property type="molecule type" value="Genomic_DNA"/>
</dbReference>
<protein>
    <submittedName>
        <fullName evidence="2">Uncharacterized protein</fullName>
    </submittedName>
</protein>
<feature type="transmembrane region" description="Helical" evidence="1">
    <location>
        <begin position="110"/>
        <end position="133"/>
    </location>
</feature>
<feature type="transmembrane region" description="Helical" evidence="1">
    <location>
        <begin position="33"/>
        <end position="51"/>
    </location>
</feature>
<sequence length="142" mass="16744">MFIWSSRRWAWPIQGRGLLFTTYRKYSKLRCSVNILAVMLLSSLAVLPRNVRPRYRRLNFRSLISASASSIEFFVHFRAPITSRIPAYCTLSRISRLVGRLMSRDSWHSLVGIGSVICIAFLVFSYLIPIFYWQHFLLWVFF</sequence>
<keyword evidence="1" id="KW-1133">Transmembrane helix</keyword>
<keyword evidence="1" id="KW-0812">Transmembrane</keyword>
<evidence type="ECO:0000256" key="1">
    <source>
        <dbReference type="SAM" id="Phobius"/>
    </source>
</evidence>
<dbReference type="AlphaFoldDB" id="A0AAV2SAE8"/>
<evidence type="ECO:0000313" key="3">
    <source>
        <dbReference type="Proteomes" id="UP001497623"/>
    </source>
</evidence>
<evidence type="ECO:0000313" key="2">
    <source>
        <dbReference type="EMBL" id="CAL4172181.1"/>
    </source>
</evidence>
<reference evidence="2 3" key="1">
    <citation type="submission" date="2024-05" db="EMBL/GenBank/DDBJ databases">
        <authorList>
            <person name="Wallberg A."/>
        </authorList>
    </citation>
    <scope>NUCLEOTIDE SEQUENCE [LARGE SCALE GENOMIC DNA]</scope>
</reference>
<accession>A0AAV2SAE8</accession>
<keyword evidence="3" id="KW-1185">Reference proteome</keyword>
<dbReference type="Proteomes" id="UP001497623">
    <property type="component" value="Unassembled WGS sequence"/>
</dbReference>
<name>A0AAV2SAE8_MEGNR</name>
<keyword evidence="1" id="KW-0472">Membrane</keyword>
<organism evidence="2 3">
    <name type="scientific">Meganyctiphanes norvegica</name>
    <name type="common">Northern krill</name>
    <name type="synonym">Thysanopoda norvegica</name>
    <dbReference type="NCBI Taxonomy" id="48144"/>
    <lineage>
        <taxon>Eukaryota</taxon>
        <taxon>Metazoa</taxon>
        <taxon>Ecdysozoa</taxon>
        <taxon>Arthropoda</taxon>
        <taxon>Crustacea</taxon>
        <taxon>Multicrustacea</taxon>
        <taxon>Malacostraca</taxon>
        <taxon>Eumalacostraca</taxon>
        <taxon>Eucarida</taxon>
        <taxon>Euphausiacea</taxon>
        <taxon>Euphausiidae</taxon>
        <taxon>Meganyctiphanes</taxon>
    </lineage>
</organism>
<gene>
    <name evidence="2" type="ORF">MNOR_LOCUS34246</name>
</gene>